<dbReference type="RefSeq" id="WP_010601374.1">
    <property type="nucleotide sequence ID" value="NZ_JAPJUH010000006.1"/>
</dbReference>
<gene>
    <name evidence="2" type="ORF">OQZ29_19250</name>
</gene>
<protein>
    <recommendedName>
        <fullName evidence="4">DUF4136 domain-containing protein</fullName>
    </recommendedName>
</protein>
<dbReference type="EMBL" id="JAPJUH010000006">
    <property type="protein sequence ID" value="MCX3266905.1"/>
    <property type="molecule type" value="Genomic_DNA"/>
</dbReference>
<evidence type="ECO:0000313" key="3">
    <source>
        <dbReference type="Proteomes" id="UP001142592"/>
    </source>
</evidence>
<feature type="chain" id="PRO_5040757528" description="DUF4136 domain-containing protein" evidence="1">
    <location>
        <begin position="21"/>
        <end position="193"/>
    </location>
</feature>
<keyword evidence="3" id="KW-1185">Reference proteome</keyword>
<evidence type="ECO:0008006" key="4">
    <source>
        <dbReference type="Google" id="ProtNLM"/>
    </source>
</evidence>
<dbReference type="AlphaFoldDB" id="A0A9X3IB08"/>
<evidence type="ECO:0000313" key="2">
    <source>
        <dbReference type="EMBL" id="MCX3266905.1"/>
    </source>
</evidence>
<dbReference type="Proteomes" id="UP001142592">
    <property type="component" value="Unassembled WGS sequence"/>
</dbReference>
<evidence type="ECO:0000256" key="1">
    <source>
        <dbReference type="SAM" id="SignalP"/>
    </source>
</evidence>
<organism evidence="2 3">
    <name type="scientific">Pedobacter agri</name>
    <dbReference type="NCBI Taxonomy" id="454586"/>
    <lineage>
        <taxon>Bacteria</taxon>
        <taxon>Pseudomonadati</taxon>
        <taxon>Bacteroidota</taxon>
        <taxon>Sphingobacteriia</taxon>
        <taxon>Sphingobacteriales</taxon>
        <taxon>Sphingobacteriaceae</taxon>
        <taxon>Pedobacter</taxon>
    </lineage>
</organism>
<sequence>MKLRLVTLLGLLFLIKNTFAQQEYKKINLDSLVLVTPIVDAAKMGDGTANTFDAALSSKISQELFESLKHQLPGVRYKSIPDLETLSQRQYIDITHNYLTWTKSKKLKAFVDAPPILLQSDIEFTLHIAVSGYYGSSVYKGIYANLFVIDNKLRKIIYCDSSRTSTAITNQEAVRKLTLKLVEKYVTFKPNQR</sequence>
<comment type="caution">
    <text evidence="2">The sequence shown here is derived from an EMBL/GenBank/DDBJ whole genome shotgun (WGS) entry which is preliminary data.</text>
</comment>
<name>A0A9X3IB08_9SPHI</name>
<reference evidence="2" key="1">
    <citation type="submission" date="2022-11" db="EMBL/GenBank/DDBJ databases">
        <authorList>
            <person name="Graham C."/>
            <person name="Newman J.D."/>
        </authorList>
    </citation>
    <scope>NUCLEOTIDE SEQUENCE</scope>
    <source>
        <strain evidence="2">DSM 19486</strain>
    </source>
</reference>
<keyword evidence="1" id="KW-0732">Signal</keyword>
<feature type="signal peptide" evidence="1">
    <location>
        <begin position="1"/>
        <end position="20"/>
    </location>
</feature>
<proteinExistence type="predicted"/>
<accession>A0A9X3IB08</accession>